<evidence type="ECO:0000313" key="1">
    <source>
        <dbReference type="EMBL" id="BDH79975.1"/>
    </source>
</evidence>
<dbReference type="Gene3D" id="3.40.1000.10">
    <property type="entry name" value="Mog1/PsbP, alpha/beta/alpha sandwich"/>
    <property type="match status" value="1"/>
</dbReference>
<evidence type="ECO:0000313" key="2">
    <source>
        <dbReference type="Proteomes" id="UP000831817"/>
    </source>
</evidence>
<reference evidence="1 2" key="1">
    <citation type="submission" date="2022-04" db="EMBL/GenBank/DDBJ databases">
        <title>Complete genome of Methanothermobacter tenebrarum strain RMAS.</title>
        <authorList>
            <person name="Nakamura K."/>
            <person name="Oshima K."/>
            <person name="Hattori M."/>
            <person name="Kamagata Y."/>
            <person name="Takamizawa K."/>
        </authorList>
    </citation>
    <scope>NUCLEOTIDE SEQUENCE [LARGE SCALE GENOMIC DNA]</scope>
    <source>
        <strain evidence="1 2">RMAS</strain>
    </source>
</reference>
<keyword evidence="2" id="KW-1185">Reference proteome</keyword>
<name>A0ABM7YF89_9EURY</name>
<protein>
    <submittedName>
        <fullName evidence="1">Uncharacterized protein</fullName>
    </submittedName>
</protein>
<dbReference type="EMBL" id="AP025698">
    <property type="protein sequence ID" value="BDH79975.1"/>
    <property type="molecule type" value="Genomic_DNA"/>
</dbReference>
<dbReference type="Proteomes" id="UP000831817">
    <property type="component" value="Chromosome"/>
</dbReference>
<proteinExistence type="predicted"/>
<accession>A0ABM7YF89</accession>
<organism evidence="1 2">
    <name type="scientific">Methanothermobacter tenebrarum</name>
    <dbReference type="NCBI Taxonomy" id="680118"/>
    <lineage>
        <taxon>Archaea</taxon>
        <taxon>Methanobacteriati</taxon>
        <taxon>Methanobacteriota</taxon>
        <taxon>Methanomada group</taxon>
        <taxon>Methanobacteria</taxon>
        <taxon>Methanobacteriales</taxon>
        <taxon>Methanobacteriaceae</taxon>
        <taxon>Methanothermobacter</taxon>
    </lineage>
</organism>
<sequence>MNVNSLDEQLSRYRHDIREIGQTEVSERNITVNGMKAVELIKTWHADGIQYQALTVHIEAIPGSRYYRIGCVTPLSKYNETLPKFKLVINSFKLVNRP</sequence>
<gene>
    <name evidence="1" type="ORF">MTTB_13540</name>
</gene>